<accession>A0ACB7SDB0</accession>
<evidence type="ECO:0000313" key="2">
    <source>
        <dbReference type="Proteomes" id="UP000821845"/>
    </source>
</evidence>
<keyword evidence="2" id="KW-1185">Reference proteome</keyword>
<protein>
    <submittedName>
        <fullName evidence="1">Uncharacterized protein</fullName>
    </submittedName>
</protein>
<proteinExistence type="predicted"/>
<organism evidence="1 2">
    <name type="scientific">Hyalomma asiaticum</name>
    <name type="common">Tick</name>
    <dbReference type="NCBI Taxonomy" id="266040"/>
    <lineage>
        <taxon>Eukaryota</taxon>
        <taxon>Metazoa</taxon>
        <taxon>Ecdysozoa</taxon>
        <taxon>Arthropoda</taxon>
        <taxon>Chelicerata</taxon>
        <taxon>Arachnida</taxon>
        <taxon>Acari</taxon>
        <taxon>Parasitiformes</taxon>
        <taxon>Ixodida</taxon>
        <taxon>Ixodoidea</taxon>
        <taxon>Ixodidae</taxon>
        <taxon>Hyalomminae</taxon>
        <taxon>Hyalomma</taxon>
    </lineage>
</organism>
<sequence>MAGKNSLTVLEAGAESSVSTGFLYHHPSLGEGAFHLEKAFSIHRDNPVWRGCHKWILFMYVKSSFKDFDSAVSVPQNGFICIDSILFMDSPIDKCFRHCPVTRIEQRF</sequence>
<dbReference type="EMBL" id="CM023484">
    <property type="protein sequence ID" value="KAH6932848.1"/>
    <property type="molecule type" value="Genomic_DNA"/>
</dbReference>
<comment type="caution">
    <text evidence="1">The sequence shown here is derived from an EMBL/GenBank/DDBJ whole genome shotgun (WGS) entry which is preliminary data.</text>
</comment>
<name>A0ACB7SDB0_HYAAI</name>
<dbReference type="Proteomes" id="UP000821845">
    <property type="component" value="Chromosome 4"/>
</dbReference>
<reference evidence="1" key="1">
    <citation type="submission" date="2020-05" db="EMBL/GenBank/DDBJ databases">
        <title>Large-scale comparative analyses of tick genomes elucidate their genetic diversity and vector capacities.</title>
        <authorList>
            <person name="Jia N."/>
            <person name="Wang J."/>
            <person name="Shi W."/>
            <person name="Du L."/>
            <person name="Sun Y."/>
            <person name="Zhan W."/>
            <person name="Jiang J."/>
            <person name="Wang Q."/>
            <person name="Zhang B."/>
            <person name="Ji P."/>
            <person name="Sakyi L.B."/>
            <person name="Cui X."/>
            <person name="Yuan T."/>
            <person name="Jiang B."/>
            <person name="Yang W."/>
            <person name="Lam T.T.-Y."/>
            <person name="Chang Q."/>
            <person name="Ding S."/>
            <person name="Wang X."/>
            <person name="Zhu J."/>
            <person name="Ruan X."/>
            <person name="Zhao L."/>
            <person name="Wei J."/>
            <person name="Que T."/>
            <person name="Du C."/>
            <person name="Cheng J."/>
            <person name="Dai P."/>
            <person name="Han X."/>
            <person name="Huang E."/>
            <person name="Gao Y."/>
            <person name="Liu J."/>
            <person name="Shao H."/>
            <person name="Ye R."/>
            <person name="Li L."/>
            <person name="Wei W."/>
            <person name="Wang X."/>
            <person name="Wang C."/>
            <person name="Yang T."/>
            <person name="Huo Q."/>
            <person name="Li W."/>
            <person name="Guo W."/>
            <person name="Chen H."/>
            <person name="Zhou L."/>
            <person name="Ni X."/>
            <person name="Tian J."/>
            <person name="Zhou Y."/>
            <person name="Sheng Y."/>
            <person name="Liu T."/>
            <person name="Pan Y."/>
            <person name="Xia L."/>
            <person name="Li J."/>
            <person name="Zhao F."/>
            <person name="Cao W."/>
        </authorList>
    </citation>
    <scope>NUCLEOTIDE SEQUENCE</scope>
    <source>
        <strain evidence="1">Hyas-2018</strain>
    </source>
</reference>
<gene>
    <name evidence="1" type="ORF">HPB50_010242</name>
</gene>
<evidence type="ECO:0000313" key="1">
    <source>
        <dbReference type="EMBL" id="KAH6932848.1"/>
    </source>
</evidence>